<evidence type="ECO:0000313" key="1">
    <source>
        <dbReference type="EMBL" id="EOY00601.1"/>
    </source>
</evidence>
<protein>
    <submittedName>
        <fullName evidence="1">Uncharacterized protein</fullName>
    </submittedName>
</protein>
<sequence length="80" mass="9324">MKSIQTLHRILIQVSPHVFCPLFFFLSYHQSITKNLPTIIRVRGGWGVMYVGQWKTKLKSKDGMMAESQKRQWVFGLSVL</sequence>
<dbReference type="Gramene" id="EOY00601">
    <property type="protein sequence ID" value="EOY00601"/>
    <property type="gene ID" value="TCM_010485"/>
</dbReference>
<name>A0A061E6L4_THECC</name>
<dbReference type="Proteomes" id="UP000026915">
    <property type="component" value="Chromosome 2"/>
</dbReference>
<keyword evidence="2" id="KW-1185">Reference proteome</keyword>
<reference evidence="1 2" key="1">
    <citation type="journal article" date="2013" name="Genome Biol.">
        <title>The genome sequence of the most widely cultivated cacao type and its use to identify candidate genes regulating pod color.</title>
        <authorList>
            <person name="Motamayor J.C."/>
            <person name="Mockaitis K."/>
            <person name="Schmutz J."/>
            <person name="Haiminen N."/>
            <person name="Iii D.L."/>
            <person name="Cornejo O."/>
            <person name="Findley S.D."/>
            <person name="Zheng P."/>
            <person name="Utro F."/>
            <person name="Royaert S."/>
            <person name="Saski C."/>
            <person name="Jenkins J."/>
            <person name="Podicheti R."/>
            <person name="Zhao M."/>
            <person name="Scheffler B.E."/>
            <person name="Stack J.C."/>
            <person name="Feltus F.A."/>
            <person name="Mustiga G.M."/>
            <person name="Amores F."/>
            <person name="Phillips W."/>
            <person name="Marelli J.P."/>
            <person name="May G.D."/>
            <person name="Shapiro H."/>
            <person name="Ma J."/>
            <person name="Bustamante C.D."/>
            <person name="Schnell R.J."/>
            <person name="Main D."/>
            <person name="Gilbert D."/>
            <person name="Parida L."/>
            <person name="Kuhn D.N."/>
        </authorList>
    </citation>
    <scope>NUCLEOTIDE SEQUENCE [LARGE SCALE GENOMIC DNA]</scope>
    <source>
        <strain evidence="2">cv. Matina 1-6</strain>
    </source>
</reference>
<gene>
    <name evidence="1" type="ORF">TCM_010485</name>
</gene>
<evidence type="ECO:0000313" key="2">
    <source>
        <dbReference type="Proteomes" id="UP000026915"/>
    </source>
</evidence>
<dbReference type="HOGENOM" id="CLU_2594606_0_0_1"/>
<dbReference type="InParanoid" id="A0A061E6L4"/>
<organism evidence="1 2">
    <name type="scientific">Theobroma cacao</name>
    <name type="common">Cacao</name>
    <name type="synonym">Cocoa</name>
    <dbReference type="NCBI Taxonomy" id="3641"/>
    <lineage>
        <taxon>Eukaryota</taxon>
        <taxon>Viridiplantae</taxon>
        <taxon>Streptophyta</taxon>
        <taxon>Embryophyta</taxon>
        <taxon>Tracheophyta</taxon>
        <taxon>Spermatophyta</taxon>
        <taxon>Magnoliopsida</taxon>
        <taxon>eudicotyledons</taxon>
        <taxon>Gunneridae</taxon>
        <taxon>Pentapetalae</taxon>
        <taxon>rosids</taxon>
        <taxon>malvids</taxon>
        <taxon>Malvales</taxon>
        <taxon>Malvaceae</taxon>
        <taxon>Byttnerioideae</taxon>
        <taxon>Theobroma</taxon>
    </lineage>
</organism>
<proteinExistence type="predicted"/>
<dbReference type="EMBL" id="CM001880">
    <property type="protein sequence ID" value="EOY00601.1"/>
    <property type="molecule type" value="Genomic_DNA"/>
</dbReference>
<dbReference type="AlphaFoldDB" id="A0A061E6L4"/>
<accession>A0A061E6L4</accession>